<dbReference type="AlphaFoldDB" id="A0ABD0K8X6"/>
<protein>
    <submittedName>
        <fullName evidence="1">Uncharacterized protein</fullName>
    </submittedName>
</protein>
<dbReference type="Proteomes" id="UP001519460">
    <property type="component" value="Unassembled WGS sequence"/>
</dbReference>
<reference evidence="1 2" key="1">
    <citation type="journal article" date="2023" name="Sci. Data">
        <title>Genome assembly of the Korean intertidal mud-creeper Batillaria attramentaria.</title>
        <authorList>
            <person name="Patra A.K."/>
            <person name="Ho P.T."/>
            <person name="Jun S."/>
            <person name="Lee S.J."/>
            <person name="Kim Y."/>
            <person name="Won Y.J."/>
        </authorList>
    </citation>
    <scope>NUCLEOTIDE SEQUENCE [LARGE SCALE GENOMIC DNA]</scope>
    <source>
        <strain evidence="1">Wonlab-2016</strain>
    </source>
</reference>
<dbReference type="EMBL" id="JACVVK020000225">
    <property type="protein sequence ID" value="KAK7483554.1"/>
    <property type="molecule type" value="Genomic_DNA"/>
</dbReference>
<name>A0ABD0K8X6_9CAEN</name>
<gene>
    <name evidence="1" type="ORF">BaRGS_00025228</name>
</gene>
<sequence>MLKVAVEFINELAQQKIAGIQAAPQAGTAFYNFRGHTNTGWNGLMSNVKLEEINYKHEHVSQSYSFTWSGLWKPSVSLTGVD</sequence>
<accession>A0ABD0K8X6</accession>
<proteinExistence type="predicted"/>
<evidence type="ECO:0000313" key="1">
    <source>
        <dbReference type="EMBL" id="KAK7483554.1"/>
    </source>
</evidence>
<keyword evidence="2" id="KW-1185">Reference proteome</keyword>
<evidence type="ECO:0000313" key="2">
    <source>
        <dbReference type="Proteomes" id="UP001519460"/>
    </source>
</evidence>
<organism evidence="1 2">
    <name type="scientific">Batillaria attramentaria</name>
    <dbReference type="NCBI Taxonomy" id="370345"/>
    <lineage>
        <taxon>Eukaryota</taxon>
        <taxon>Metazoa</taxon>
        <taxon>Spiralia</taxon>
        <taxon>Lophotrochozoa</taxon>
        <taxon>Mollusca</taxon>
        <taxon>Gastropoda</taxon>
        <taxon>Caenogastropoda</taxon>
        <taxon>Sorbeoconcha</taxon>
        <taxon>Cerithioidea</taxon>
        <taxon>Batillariidae</taxon>
        <taxon>Batillaria</taxon>
    </lineage>
</organism>
<comment type="caution">
    <text evidence="1">The sequence shown here is derived from an EMBL/GenBank/DDBJ whole genome shotgun (WGS) entry which is preliminary data.</text>
</comment>